<dbReference type="InterPro" id="IPR029044">
    <property type="entry name" value="Nucleotide-diphossugar_trans"/>
</dbReference>
<evidence type="ECO:0000256" key="2">
    <source>
        <dbReference type="ARBA" id="ARBA00006739"/>
    </source>
</evidence>
<dbReference type="PANTHER" id="PTHR43179">
    <property type="entry name" value="RHAMNOSYLTRANSFERASE WBBL"/>
    <property type="match status" value="1"/>
</dbReference>
<protein>
    <submittedName>
        <fullName evidence="7">Galactofuranosylgalactofuranosylrhamnosyl-N-acetylglucosaminyl-diphospho-decaprenol beta-1,5/1,6-galactofuranosyltransferase</fullName>
    </submittedName>
</protein>
<keyword evidence="3" id="KW-0328">Glycosyltransferase</keyword>
<organism evidence="7 8">
    <name type="scientific">Naumannella halotolerans</name>
    <dbReference type="NCBI Taxonomy" id="993414"/>
    <lineage>
        <taxon>Bacteria</taxon>
        <taxon>Bacillati</taxon>
        <taxon>Actinomycetota</taxon>
        <taxon>Actinomycetes</taxon>
        <taxon>Propionibacteriales</taxon>
        <taxon>Propionibacteriaceae</taxon>
        <taxon>Naumannella</taxon>
    </lineage>
</organism>
<feature type="domain" description="Galactofuranosyltransferase GlfT2 N-terminal" evidence="5">
    <location>
        <begin position="44"/>
        <end position="157"/>
    </location>
</feature>
<dbReference type="AlphaFoldDB" id="A0A4V3END6"/>
<dbReference type="InterPro" id="IPR045699">
    <property type="entry name" value="GlfT2_C"/>
</dbReference>
<feature type="domain" description="Galactofuranosyltransferase-2 C-terminal" evidence="6">
    <location>
        <begin position="434"/>
        <end position="631"/>
    </location>
</feature>
<dbReference type="GO" id="GO:0016757">
    <property type="term" value="F:glycosyltransferase activity"/>
    <property type="evidence" value="ECO:0007669"/>
    <property type="project" value="UniProtKB-KW"/>
</dbReference>
<dbReference type="Gene3D" id="3.90.550.60">
    <property type="match status" value="1"/>
</dbReference>
<keyword evidence="8" id="KW-1185">Reference proteome</keyword>
<evidence type="ECO:0000256" key="1">
    <source>
        <dbReference type="ARBA" id="ARBA00004776"/>
    </source>
</evidence>
<dbReference type="Pfam" id="PF17994">
    <property type="entry name" value="Glft2_N"/>
    <property type="match status" value="1"/>
</dbReference>
<name>A0A4V3END6_9ACTN</name>
<proteinExistence type="inferred from homology"/>
<evidence type="ECO:0000259" key="6">
    <source>
        <dbReference type="Pfam" id="PF19320"/>
    </source>
</evidence>
<accession>A0A4V3END6</accession>
<dbReference type="Pfam" id="PF19320">
    <property type="entry name" value="GlfT2_domain3"/>
    <property type="match status" value="1"/>
</dbReference>
<evidence type="ECO:0000313" key="7">
    <source>
        <dbReference type="EMBL" id="TDT33358.1"/>
    </source>
</evidence>
<sequence>MATTIQHVVFPLDNDPDILPLYADPETWTKVGHDTVRVSALAHMDNVLSRSKARVPGGRRVSYASYFNAFPAAYWQRWTTVDEVTLTVTTTGAATVIVYRSNAGGAAQRMESRLVSGTVTSEFVLPVKNFGDGGWYWFDIVADDGDVVLEGGSWSTDREPRTQGNVSLAMTTFNKPGYCVETLQTLAAETDLRTEIDKVYVIDQGTEKVSDAEGFTEVAEELGDQLQIVRQDNLGGSGGFSRGMAETVRAGKSEFVLLLDDDVQIEPEGIFRALQFSRFARNPMLVGGHMFDLLDKPILHAFAEVIDMRYFFWRSMFDEQIRHDFRRTNLRQTPWMHARMDADYNGWWMCMIPVEVIKEIGLSVPVFIKWDDSEYGLRAREAGYPTVSLPGAALWHVSWVDKDDAYDWNAYFHARNRILAALLHSTHHRGGRLMSNSRRIDLKHLLCMQYYAVDARHQAIRDLLSGPDHLYPTMRSRLPELRARAAKYPEMRVIRGNEEEMPNTNEGKRIYPPYPEQPPMGSRLVAFGAISAARHFFTKPKPKNIDHPQAELAKKDAAWWRVPFLDSALISTADGSGKSVYRRDQRKFRRMWREGLELHRQLELRWDDLAKEYRRRMPELTSLETWEKHFGTRED</sequence>
<dbReference type="Proteomes" id="UP000295371">
    <property type="component" value="Unassembled WGS sequence"/>
</dbReference>
<dbReference type="OrthoDB" id="3225550at2"/>
<comment type="similarity">
    <text evidence="2">Belongs to the glycosyltransferase 2 family.</text>
</comment>
<reference evidence="7 8" key="1">
    <citation type="submission" date="2019-03" db="EMBL/GenBank/DDBJ databases">
        <title>Genomic Encyclopedia of Archaeal and Bacterial Type Strains, Phase II (KMG-II): from individual species to whole genera.</title>
        <authorList>
            <person name="Goeker M."/>
        </authorList>
    </citation>
    <scope>NUCLEOTIDE SEQUENCE [LARGE SCALE GENOMIC DNA]</scope>
    <source>
        <strain evidence="7 8">DSM 24323</strain>
    </source>
</reference>
<keyword evidence="4 7" id="KW-0808">Transferase</keyword>
<dbReference type="Pfam" id="PF13641">
    <property type="entry name" value="Glyco_tranf_2_3"/>
    <property type="match status" value="1"/>
</dbReference>
<dbReference type="SUPFAM" id="SSF53448">
    <property type="entry name" value="Nucleotide-diphospho-sugar transferases"/>
    <property type="match status" value="1"/>
</dbReference>
<evidence type="ECO:0000313" key="8">
    <source>
        <dbReference type="Proteomes" id="UP000295371"/>
    </source>
</evidence>
<evidence type="ECO:0000259" key="5">
    <source>
        <dbReference type="Pfam" id="PF17994"/>
    </source>
</evidence>
<dbReference type="RefSeq" id="WP_133753887.1">
    <property type="nucleotide sequence ID" value="NZ_SOAW01000001.1"/>
</dbReference>
<evidence type="ECO:0000256" key="3">
    <source>
        <dbReference type="ARBA" id="ARBA00022676"/>
    </source>
</evidence>
<dbReference type="InterPro" id="IPR040492">
    <property type="entry name" value="GlfT2_N"/>
</dbReference>
<dbReference type="PANTHER" id="PTHR43179:SF12">
    <property type="entry name" value="GALACTOFURANOSYLTRANSFERASE GLFT2"/>
    <property type="match status" value="1"/>
</dbReference>
<evidence type="ECO:0000256" key="4">
    <source>
        <dbReference type="ARBA" id="ARBA00022679"/>
    </source>
</evidence>
<dbReference type="EMBL" id="SOAW01000001">
    <property type="protein sequence ID" value="TDT33358.1"/>
    <property type="molecule type" value="Genomic_DNA"/>
</dbReference>
<gene>
    <name evidence="7" type="ORF">CLV29_0969</name>
</gene>
<comment type="pathway">
    <text evidence="1">Cell wall biogenesis; cell wall polysaccharide biosynthesis.</text>
</comment>
<comment type="caution">
    <text evidence="7">The sequence shown here is derived from an EMBL/GenBank/DDBJ whole genome shotgun (WGS) entry which is preliminary data.</text>
</comment>